<dbReference type="EMBL" id="WBOF01000001">
    <property type="protein sequence ID" value="MQS15532.1"/>
    <property type="molecule type" value="Genomic_DNA"/>
</dbReference>
<dbReference type="InterPro" id="IPR046288">
    <property type="entry name" value="DUF6325"/>
</dbReference>
<dbReference type="Pfam" id="PF19850">
    <property type="entry name" value="DUF6325"/>
    <property type="match status" value="1"/>
</dbReference>
<protein>
    <recommendedName>
        <fullName evidence="3">DUF1269 domain-containing protein</fullName>
    </recommendedName>
</protein>
<accession>A0A6N7KV73</accession>
<evidence type="ECO:0000313" key="2">
    <source>
        <dbReference type="Proteomes" id="UP000450000"/>
    </source>
</evidence>
<organism evidence="1 2">
    <name type="scientific">Streptomyces kaniharaensis</name>
    <dbReference type="NCBI Taxonomy" id="212423"/>
    <lineage>
        <taxon>Bacteria</taxon>
        <taxon>Bacillati</taxon>
        <taxon>Actinomycetota</taxon>
        <taxon>Actinomycetes</taxon>
        <taxon>Kitasatosporales</taxon>
        <taxon>Streptomycetaceae</taxon>
        <taxon>Streptomyces</taxon>
    </lineage>
</organism>
<dbReference type="RefSeq" id="WP_153465102.1">
    <property type="nucleotide sequence ID" value="NZ_WBOF01000001.1"/>
</dbReference>
<comment type="caution">
    <text evidence="1">The sequence shown here is derived from an EMBL/GenBank/DDBJ whole genome shotgun (WGS) entry which is preliminary data.</text>
</comment>
<dbReference type="Proteomes" id="UP000450000">
    <property type="component" value="Unassembled WGS sequence"/>
</dbReference>
<name>A0A6N7KV73_9ACTN</name>
<dbReference type="OrthoDB" id="1779644at2"/>
<evidence type="ECO:0008006" key="3">
    <source>
        <dbReference type="Google" id="ProtNLM"/>
    </source>
</evidence>
<evidence type="ECO:0000313" key="1">
    <source>
        <dbReference type="EMBL" id="MQS15532.1"/>
    </source>
</evidence>
<gene>
    <name evidence="1" type="ORF">F7Q99_25490</name>
</gene>
<sequence length="151" mass="16416">MTELGPVDLVVLSFPSGQPPDSFLRALEDVEKREAVRVLDALVVAKDADGKLSRLELSDFEDLADAAARVAARRTMSLAGVEDIDEIAVVMEPDTTVLALLVENVWARETAAEVRRHDGRLLATVRIPYDRIVEVETVLGQQPAGPTDAAR</sequence>
<reference evidence="1 2" key="1">
    <citation type="submission" date="2019-09" db="EMBL/GenBank/DDBJ databases">
        <title>Genome Sequences of Streptomyces kaniharaensis ATCC 21070.</title>
        <authorList>
            <person name="Zhu W."/>
            <person name="De Crecy-Lagard V."/>
            <person name="Richards N.G."/>
        </authorList>
    </citation>
    <scope>NUCLEOTIDE SEQUENCE [LARGE SCALE GENOMIC DNA]</scope>
    <source>
        <strain evidence="1 2">SF-557</strain>
    </source>
</reference>
<keyword evidence="2" id="KW-1185">Reference proteome</keyword>
<proteinExistence type="predicted"/>
<dbReference type="AlphaFoldDB" id="A0A6N7KV73"/>